<evidence type="ECO:0000313" key="2">
    <source>
        <dbReference type="EMBL" id="MBC6110720.1"/>
    </source>
</evidence>
<name>A0ABR7KSB0_9SPHI</name>
<keyword evidence="3" id="KW-1185">Reference proteome</keyword>
<evidence type="ECO:0000313" key="3">
    <source>
        <dbReference type="Proteomes" id="UP000652755"/>
    </source>
</evidence>
<protein>
    <submittedName>
        <fullName evidence="2">Uncharacterized protein</fullName>
    </submittedName>
</protein>
<organism evidence="2 3">
    <name type="scientific">Pedobacter fastidiosus</name>
    <dbReference type="NCBI Taxonomy" id="2765361"/>
    <lineage>
        <taxon>Bacteria</taxon>
        <taxon>Pseudomonadati</taxon>
        <taxon>Bacteroidota</taxon>
        <taxon>Sphingobacteriia</taxon>
        <taxon>Sphingobacteriales</taxon>
        <taxon>Sphingobacteriaceae</taxon>
        <taxon>Pedobacter</taxon>
    </lineage>
</organism>
<keyword evidence="1" id="KW-0732">Signal</keyword>
<dbReference type="RefSeq" id="WP_187071186.1">
    <property type="nucleotide sequence ID" value="NZ_JACRYL010000007.1"/>
</dbReference>
<sequence length="77" mass="9116">MKAFRILLAFFVAGATFYSLNAFAVKNGYRDRLDFKNRHYHEYDCNQEHYRSQGYSHHNRKVIDTSITPIDSITLNK</sequence>
<gene>
    <name evidence="2" type="ORF">H7U22_09800</name>
</gene>
<reference evidence="2 3" key="1">
    <citation type="submission" date="2020-08" db="EMBL/GenBank/DDBJ databases">
        <authorList>
            <person name="Sun Q."/>
            <person name="Inoue M."/>
        </authorList>
    </citation>
    <scope>NUCLEOTIDE SEQUENCE [LARGE SCALE GENOMIC DNA]</scope>
    <source>
        <strain evidence="2 3">CCM 8938</strain>
    </source>
</reference>
<accession>A0ABR7KSB0</accession>
<feature type="chain" id="PRO_5046894752" evidence="1">
    <location>
        <begin position="25"/>
        <end position="77"/>
    </location>
</feature>
<dbReference type="EMBL" id="JACRYL010000007">
    <property type="protein sequence ID" value="MBC6110720.1"/>
    <property type="molecule type" value="Genomic_DNA"/>
</dbReference>
<comment type="caution">
    <text evidence="2">The sequence shown here is derived from an EMBL/GenBank/DDBJ whole genome shotgun (WGS) entry which is preliminary data.</text>
</comment>
<dbReference type="Proteomes" id="UP000652755">
    <property type="component" value="Unassembled WGS sequence"/>
</dbReference>
<feature type="signal peptide" evidence="1">
    <location>
        <begin position="1"/>
        <end position="24"/>
    </location>
</feature>
<evidence type="ECO:0000256" key="1">
    <source>
        <dbReference type="SAM" id="SignalP"/>
    </source>
</evidence>
<proteinExistence type="predicted"/>